<dbReference type="Pfam" id="PF13487">
    <property type="entry name" value="HD_5"/>
    <property type="match status" value="1"/>
</dbReference>
<dbReference type="Proteomes" id="UP000217076">
    <property type="component" value="Unassembled WGS sequence"/>
</dbReference>
<organism evidence="3 4">
    <name type="scientific">Roseospirillum parvum</name>
    <dbReference type="NCBI Taxonomy" id="83401"/>
    <lineage>
        <taxon>Bacteria</taxon>
        <taxon>Pseudomonadati</taxon>
        <taxon>Pseudomonadota</taxon>
        <taxon>Alphaproteobacteria</taxon>
        <taxon>Rhodospirillales</taxon>
        <taxon>Rhodospirillaceae</taxon>
        <taxon>Roseospirillum</taxon>
    </lineage>
</organism>
<dbReference type="SMART" id="SM00471">
    <property type="entry name" value="HDc"/>
    <property type="match status" value="1"/>
</dbReference>
<feature type="region of interest" description="Disordered" evidence="1">
    <location>
        <begin position="1"/>
        <end position="34"/>
    </location>
</feature>
<dbReference type="SUPFAM" id="SSF55781">
    <property type="entry name" value="GAF domain-like"/>
    <property type="match status" value="1"/>
</dbReference>
<evidence type="ECO:0000259" key="2">
    <source>
        <dbReference type="PROSITE" id="PS51832"/>
    </source>
</evidence>
<dbReference type="EMBL" id="FNCV01000001">
    <property type="protein sequence ID" value="SDG51551.1"/>
    <property type="molecule type" value="Genomic_DNA"/>
</dbReference>
<dbReference type="CDD" id="cd00077">
    <property type="entry name" value="HDc"/>
    <property type="match status" value="2"/>
</dbReference>
<dbReference type="PANTHER" id="PTHR43155:SF2">
    <property type="entry name" value="CYCLIC DI-GMP PHOSPHODIESTERASE PA4108"/>
    <property type="match status" value="1"/>
</dbReference>
<protein>
    <submittedName>
        <fullName evidence="3">HD-GYP domain, c-di-GMP phosphodiesterase class II (Or its inactivated variant)</fullName>
    </submittedName>
</protein>
<dbReference type="SMART" id="SM00065">
    <property type="entry name" value="GAF"/>
    <property type="match status" value="1"/>
</dbReference>
<dbReference type="STRING" id="83401.SAMN05421742_101447"/>
<accession>A0A1G7UW87</accession>
<evidence type="ECO:0000313" key="3">
    <source>
        <dbReference type="EMBL" id="SDG51551.1"/>
    </source>
</evidence>
<dbReference type="PROSITE" id="PS51832">
    <property type="entry name" value="HD_GYP"/>
    <property type="match status" value="1"/>
</dbReference>
<proteinExistence type="predicted"/>
<feature type="domain" description="HD-GYP" evidence="2">
    <location>
        <begin position="381"/>
        <end position="581"/>
    </location>
</feature>
<dbReference type="Gene3D" id="1.10.3210.10">
    <property type="entry name" value="Hypothetical protein af1432"/>
    <property type="match status" value="2"/>
</dbReference>
<dbReference type="Pfam" id="PF01590">
    <property type="entry name" value="GAF"/>
    <property type="match status" value="1"/>
</dbReference>
<dbReference type="GO" id="GO:0008081">
    <property type="term" value="F:phosphoric diester hydrolase activity"/>
    <property type="evidence" value="ECO:0007669"/>
    <property type="project" value="UniProtKB-ARBA"/>
</dbReference>
<dbReference type="InterPro" id="IPR037522">
    <property type="entry name" value="HD_GYP_dom"/>
</dbReference>
<keyword evidence="4" id="KW-1185">Reference proteome</keyword>
<dbReference type="RefSeq" id="WP_092614694.1">
    <property type="nucleotide sequence ID" value="NZ_FNCV01000001.1"/>
</dbReference>
<dbReference type="InterPro" id="IPR029016">
    <property type="entry name" value="GAF-like_dom_sf"/>
</dbReference>
<evidence type="ECO:0000313" key="4">
    <source>
        <dbReference type="Proteomes" id="UP000217076"/>
    </source>
</evidence>
<dbReference type="PANTHER" id="PTHR43155">
    <property type="entry name" value="CYCLIC DI-GMP PHOSPHODIESTERASE PA4108-RELATED"/>
    <property type="match status" value="1"/>
</dbReference>
<dbReference type="InterPro" id="IPR003018">
    <property type="entry name" value="GAF"/>
</dbReference>
<dbReference type="Gene3D" id="3.30.450.40">
    <property type="match status" value="1"/>
</dbReference>
<evidence type="ECO:0000256" key="1">
    <source>
        <dbReference type="SAM" id="MobiDB-lite"/>
    </source>
</evidence>
<dbReference type="InterPro" id="IPR003607">
    <property type="entry name" value="HD/PDEase_dom"/>
</dbReference>
<dbReference type="OrthoDB" id="9802066at2"/>
<reference evidence="4" key="1">
    <citation type="submission" date="2016-10" db="EMBL/GenBank/DDBJ databases">
        <authorList>
            <person name="Varghese N."/>
            <person name="Submissions S."/>
        </authorList>
    </citation>
    <scope>NUCLEOTIDE SEQUENCE [LARGE SCALE GENOMIC DNA]</scope>
    <source>
        <strain evidence="4">930I</strain>
    </source>
</reference>
<dbReference type="SUPFAM" id="SSF109604">
    <property type="entry name" value="HD-domain/PDEase-like"/>
    <property type="match status" value="2"/>
</dbReference>
<sequence>MSGNGSNSGLPPQQGAGGSPPGERRYRRGRRLEDQKSSRLHRLIELGIALSAERDHDRLLERILLEAKDLANSDGGTLYLVTEDRKLAFAILRNDTLNTAMGGTTGVAIPLPPVNLYNPETGQPNYNNVASSCALGGKTISIDDAYTAEGYDFSGTKKFDQGTGYRSKSFLNVPMKNYQGEVIAVLQLINARDDDGRVVPFDIGLQPIIEALASQAAVAIDNQQLISAQRDLLDSMIKVIARAIDAKSPYTGGHCERVPVIAKMLAEAGCAEDSGPFADYQLNDDQWYELHLAAWLHDCGKVTTPEYVVDKATKLETIWDRIHEVRTRFEVLRRDAEIAYLKARLAGGDEASLGEAYAARCAELEEQFAFIAEANIGGEFMAPEKISRLREIGAQTFMRTFDRTLGVSWAERQRLADKPPPPAPAEERLLEDRPDHLKDIYNLGELYNLSIQRGTLTEEERKVINDHIVITQEMLDQLPFPRHLKRVPVIAGNHHEKMDGSGYPRGLKGAEMGVSERIMAVADIFEALTAADRPYKQPKKLSEAIRILSFMKKDNHIDGDIFELFLRSGAYKAYAERFLRPEQIDEVDISSYLAG</sequence>
<gene>
    <name evidence="3" type="ORF">SAMN05421742_101447</name>
</gene>
<name>A0A1G7UW87_9PROT</name>
<dbReference type="AlphaFoldDB" id="A0A1G7UW87"/>